<reference evidence="2 3" key="1">
    <citation type="submission" date="2018-09" db="EMBL/GenBank/DDBJ databases">
        <title>Isolation, diversity and antifungal activity of actinobacteria from wheat.</title>
        <authorList>
            <person name="Han C."/>
        </authorList>
    </citation>
    <scope>NUCLEOTIDE SEQUENCE [LARGE SCALE GENOMIC DNA]</scope>
    <source>
        <strain evidence="2 3">NEAU-YY265</strain>
    </source>
</reference>
<sequence length="106" mass="11854">MDERPLGPDDGQASDLDDRVRVEPCVTDDTAELRHDHPGRHGDVQDAVHSGDRQPVQRCRGLVRERRSVGWARRAARQVGSREAGIAAGMRPQPSLIMEKSPFHRL</sequence>
<proteinExistence type="predicted"/>
<comment type="caution">
    <text evidence="2">The sequence shown here is derived from an EMBL/GenBank/DDBJ whole genome shotgun (WGS) entry which is preliminary data.</text>
</comment>
<organism evidence="2 3">
    <name type="scientific">Jiangella rhizosphaerae</name>
    <dbReference type="NCBI Taxonomy" id="2293569"/>
    <lineage>
        <taxon>Bacteria</taxon>
        <taxon>Bacillati</taxon>
        <taxon>Actinomycetota</taxon>
        <taxon>Actinomycetes</taxon>
        <taxon>Jiangellales</taxon>
        <taxon>Jiangellaceae</taxon>
        <taxon>Jiangella</taxon>
    </lineage>
</organism>
<gene>
    <name evidence="2" type="ORF">DY240_18075</name>
</gene>
<evidence type="ECO:0000313" key="3">
    <source>
        <dbReference type="Proteomes" id="UP000284057"/>
    </source>
</evidence>
<feature type="compositionally biased region" description="Basic and acidic residues" evidence="1">
    <location>
        <begin position="31"/>
        <end position="52"/>
    </location>
</feature>
<evidence type="ECO:0000256" key="1">
    <source>
        <dbReference type="SAM" id="MobiDB-lite"/>
    </source>
</evidence>
<dbReference type="AlphaFoldDB" id="A0A418KN86"/>
<dbReference type="Proteomes" id="UP000284057">
    <property type="component" value="Unassembled WGS sequence"/>
</dbReference>
<feature type="region of interest" description="Disordered" evidence="1">
    <location>
        <begin position="78"/>
        <end position="106"/>
    </location>
</feature>
<evidence type="ECO:0000313" key="2">
    <source>
        <dbReference type="EMBL" id="RIQ20381.1"/>
    </source>
</evidence>
<feature type="region of interest" description="Disordered" evidence="1">
    <location>
        <begin position="1"/>
        <end position="55"/>
    </location>
</feature>
<keyword evidence="3" id="KW-1185">Reference proteome</keyword>
<accession>A0A418KN86</accession>
<protein>
    <submittedName>
        <fullName evidence="2">Uncharacterized protein</fullName>
    </submittedName>
</protein>
<dbReference type="EMBL" id="QUAL01000171">
    <property type="protein sequence ID" value="RIQ20381.1"/>
    <property type="molecule type" value="Genomic_DNA"/>
</dbReference>
<name>A0A418KN86_9ACTN</name>